<evidence type="ECO:0000256" key="1">
    <source>
        <dbReference type="PROSITE-ProRule" id="PRU00042"/>
    </source>
</evidence>
<dbReference type="PROSITE" id="PS00028">
    <property type="entry name" value="ZINC_FINGER_C2H2_1"/>
    <property type="match status" value="1"/>
</dbReference>
<feature type="compositionally biased region" description="Basic and acidic residues" evidence="2">
    <location>
        <begin position="529"/>
        <end position="544"/>
    </location>
</feature>
<accession>A0A9W8N9N5</accession>
<gene>
    <name evidence="4" type="ORF">NPX13_g7630</name>
</gene>
<dbReference type="InterPro" id="IPR036236">
    <property type="entry name" value="Znf_C2H2_sf"/>
</dbReference>
<proteinExistence type="predicted"/>
<comment type="caution">
    <text evidence="4">The sequence shown here is derived from an EMBL/GenBank/DDBJ whole genome shotgun (WGS) entry which is preliminary data.</text>
</comment>
<keyword evidence="1" id="KW-0479">Metal-binding</keyword>
<name>A0A9W8N9N5_9PEZI</name>
<dbReference type="InterPro" id="IPR013087">
    <property type="entry name" value="Znf_C2H2_type"/>
</dbReference>
<dbReference type="AlphaFoldDB" id="A0A9W8N9N5"/>
<feature type="region of interest" description="Disordered" evidence="2">
    <location>
        <begin position="428"/>
        <end position="454"/>
    </location>
</feature>
<feature type="region of interest" description="Disordered" evidence="2">
    <location>
        <begin position="205"/>
        <end position="227"/>
    </location>
</feature>
<feature type="compositionally biased region" description="Polar residues" evidence="2">
    <location>
        <begin position="215"/>
        <end position="227"/>
    </location>
</feature>
<evidence type="ECO:0000259" key="3">
    <source>
        <dbReference type="PROSITE" id="PS50157"/>
    </source>
</evidence>
<dbReference type="Gene3D" id="3.30.160.60">
    <property type="entry name" value="Classic Zinc Finger"/>
    <property type="match status" value="1"/>
</dbReference>
<dbReference type="SMART" id="SM00355">
    <property type="entry name" value="ZnF_C2H2"/>
    <property type="match status" value="3"/>
</dbReference>
<dbReference type="GO" id="GO:0008270">
    <property type="term" value="F:zinc ion binding"/>
    <property type="evidence" value="ECO:0007669"/>
    <property type="project" value="UniProtKB-KW"/>
</dbReference>
<feature type="domain" description="C2H2-type" evidence="3">
    <location>
        <begin position="487"/>
        <end position="510"/>
    </location>
</feature>
<dbReference type="Proteomes" id="UP001148614">
    <property type="component" value="Unassembled WGS sequence"/>
</dbReference>
<dbReference type="VEuPathDB" id="FungiDB:F4678DRAFT_476725"/>
<keyword evidence="5" id="KW-1185">Reference proteome</keyword>
<evidence type="ECO:0000313" key="4">
    <source>
        <dbReference type="EMBL" id="KAJ3565066.1"/>
    </source>
</evidence>
<evidence type="ECO:0000256" key="2">
    <source>
        <dbReference type="SAM" id="MobiDB-lite"/>
    </source>
</evidence>
<dbReference type="EMBL" id="JANPWZ010001534">
    <property type="protein sequence ID" value="KAJ3565066.1"/>
    <property type="molecule type" value="Genomic_DNA"/>
</dbReference>
<dbReference type="SUPFAM" id="SSF57667">
    <property type="entry name" value="beta-beta-alpha zinc fingers"/>
    <property type="match status" value="1"/>
</dbReference>
<keyword evidence="1" id="KW-0863">Zinc-finger</keyword>
<sequence>MSFNWHGSNGHLPDDLGFQSFNMQSQPMHQFPSPDGPTVYDCLPHSSPPPFRDYVPSPTSPENGCSFRHEVVDECYKSRFWSRALEYYLLENQQQGSLFHCLMENCPERDFKDPRAMLRHLKHCKLFSNGKFWCPACQKVESFKVVSKRKCSWDRVNVARKLYQKSLKVLQRISGHRGRPGCCCDCHVSQNSALVRDWLLSPPDLPMPPAESGRHSSSGEQSATVTPSYERFELSSNMIIPELNAPNNTTISELSARRSNYMSNLETLRHSLYHAPAVPQTPYHQVSPMSPETLGQSGYSSGLSSACTDHTTESPVLGCQFPAQGTAVILQPFPVTREGSQISRRGDVPLLTVDTRQSASNVQPTPEYSGVLNRLLNEGETLGPSMDMCSLIPAFTPITTPQPNEMCPFSTHPVPEAFLVPQTIELQPSPSVSLPSQSNSDISPSSMSSASDFQCQHPGCNFRPSGIIQNHQAYMRKHLKNHKNNVIPCEHCDKTFTRQDNLTSHNRKMHPEFWLKRSRGSSDSLRSADQPKRKESRREAQRVS</sequence>
<feature type="region of interest" description="Disordered" evidence="2">
    <location>
        <begin position="511"/>
        <end position="544"/>
    </location>
</feature>
<evidence type="ECO:0000313" key="5">
    <source>
        <dbReference type="Proteomes" id="UP001148614"/>
    </source>
</evidence>
<keyword evidence="1" id="KW-0862">Zinc</keyword>
<organism evidence="4 5">
    <name type="scientific">Xylaria arbuscula</name>
    <dbReference type="NCBI Taxonomy" id="114810"/>
    <lineage>
        <taxon>Eukaryota</taxon>
        <taxon>Fungi</taxon>
        <taxon>Dikarya</taxon>
        <taxon>Ascomycota</taxon>
        <taxon>Pezizomycotina</taxon>
        <taxon>Sordariomycetes</taxon>
        <taxon>Xylariomycetidae</taxon>
        <taxon>Xylariales</taxon>
        <taxon>Xylariaceae</taxon>
        <taxon>Xylaria</taxon>
    </lineage>
</organism>
<protein>
    <recommendedName>
        <fullName evidence="3">C2H2-type domain-containing protein</fullName>
    </recommendedName>
</protein>
<dbReference type="PROSITE" id="PS50157">
    <property type="entry name" value="ZINC_FINGER_C2H2_2"/>
    <property type="match status" value="1"/>
</dbReference>
<feature type="compositionally biased region" description="Low complexity" evidence="2">
    <location>
        <begin position="428"/>
        <end position="451"/>
    </location>
</feature>
<reference evidence="4" key="1">
    <citation type="submission" date="2022-07" db="EMBL/GenBank/DDBJ databases">
        <title>Genome Sequence of Xylaria arbuscula.</title>
        <authorList>
            <person name="Buettner E."/>
        </authorList>
    </citation>
    <scope>NUCLEOTIDE SEQUENCE</scope>
    <source>
        <strain evidence="4">VT107</strain>
    </source>
</reference>